<dbReference type="AlphaFoldDB" id="A0A1I6KZL5"/>
<organism evidence="4 5">
    <name type="scientific">Halomicrobium zhouii</name>
    <dbReference type="NCBI Taxonomy" id="767519"/>
    <lineage>
        <taxon>Archaea</taxon>
        <taxon>Methanobacteriati</taxon>
        <taxon>Methanobacteriota</taxon>
        <taxon>Stenosarchaea group</taxon>
        <taxon>Halobacteria</taxon>
        <taxon>Halobacteriales</taxon>
        <taxon>Haloarculaceae</taxon>
        <taxon>Halomicrobium</taxon>
    </lineage>
</organism>
<dbReference type="NCBIfam" id="NF041908">
    <property type="entry name" value="HVO_2922"/>
    <property type="match status" value="1"/>
</dbReference>
<name>A0A1I6KZL5_9EURY</name>
<reference evidence="4 5" key="1">
    <citation type="submission" date="2016-10" db="EMBL/GenBank/DDBJ databases">
        <authorList>
            <person name="de Groot N.N."/>
        </authorList>
    </citation>
    <scope>NUCLEOTIDE SEQUENCE [LARGE SCALE GENOMIC DNA]</scope>
    <source>
        <strain evidence="4 5">CGMCC 1.10457</strain>
    </source>
</reference>
<dbReference type="InterPro" id="IPR027598">
    <property type="entry name" value="Amphi-Trp_dom"/>
</dbReference>
<dbReference type="OrthoDB" id="108721at2157"/>
<accession>A0A1I6KZL5</accession>
<dbReference type="Proteomes" id="UP000199062">
    <property type="component" value="Unassembled WGS sequence"/>
</dbReference>
<feature type="domain" description="DUF1508" evidence="2">
    <location>
        <begin position="146"/>
        <end position="194"/>
    </location>
</feature>
<dbReference type="EMBL" id="FOZK01000002">
    <property type="protein sequence ID" value="SFR96637.1"/>
    <property type="molecule type" value="Genomic_DNA"/>
</dbReference>
<feature type="domain" description="Amphi-Trp" evidence="3">
    <location>
        <begin position="4"/>
        <end position="76"/>
    </location>
</feature>
<evidence type="ECO:0000256" key="1">
    <source>
        <dbReference type="SAM" id="MobiDB-lite"/>
    </source>
</evidence>
<dbReference type="Gene3D" id="2.30.29.80">
    <property type="match status" value="1"/>
</dbReference>
<protein>
    <submittedName>
        <fullName evidence="4">Amphi-Trp domain-containing protein</fullName>
    </submittedName>
</protein>
<dbReference type="Pfam" id="PF20068">
    <property type="entry name" value="Amphi-Trp"/>
    <property type="match status" value="1"/>
</dbReference>
<sequence>MSQEYEAERAVSREDAATALRQLADGVAAGSVSIVADAGPVAVDIPDDLTFIAELEQFQGTVELEAELEWQTDDGAIREPADEADSAADAAEAASDAAEATADSAASAPDGTEPVESAADLVGPATDSGAPADDPASKATFELFRDAADEWRWRLRHRNGNVIADSGEGYDRKAGAINGLESVKSNAPLAVVEEQSGD</sequence>
<dbReference type="InterPro" id="IPR010879">
    <property type="entry name" value="DUF1508"/>
</dbReference>
<dbReference type="STRING" id="767519.SAMN05216559_1669"/>
<dbReference type="RefSeq" id="WP_089815815.1">
    <property type="nucleotide sequence ID" value="NZ_FOZK01000002.1"/>
</dbReference>
<feature type="region of interest" description="Disordered" evidence="1">
    <location>
        <begin position="81"/>
        <end position="138"/>
    </location>
</feature>
<evidence type="ECO:0000313" key="4">
    <source>
        <dbReference type="EMBL" id="SFR96637.1"/>
    </source>
</evidence>
<dbReference type="SUPFAM" id="SSF160113">
    <property type="entry name" value="YegP-like"/>
    <property type="match status" value="1"/>
</dbReference>
<dbReference type="NCBIfam" id="TIGR04354">
    <property type="entry name" value="amphi-Trp"/>
    <property type="match status" value="1"/>
</dbReference>
<evidence type="ECO:0000259" key="3">
    <source>
        <dbReference type="Pfam" id="PF20068"/>
    </source>
</evidence>
<keyword evidence="5" id="KW-1185">Reference proteome</keyword>
<gene>
    <name evidence="4" type="ORF">SAMN05216559_1669</name>
</gene>
<evidence type="ECO:0000259" key="2">
    <source>
        <dbReference type="Pfam" id="PF07411"/>
    </source>
</evidence>
<dbReference type="InterPro" id="IPR036913">
    <property type="entry name" value="YegP-like_sf"/>
</dbReference>
<feature type="compositionally biased region" description="Low complexity" evidence="1">
    <location>
        <begin position="87"/>
        <end position="110"/>
    </location>
</feature>
<proteinExistence type="predicted"/>
<dbReference type="Pfam" id="PF07411">
    <property type="entry name" value="DUF1508"/>
    <property type="match status" value="1"/>
</dbReference>
<evidence type="ECO:0000313" key="5">
    <source>
        <dbReference type="Proteomes" id="UP000199062"/>
    </source>
</evidence>